<evidence type="ECO:0000313" key="4">
    <source>
        <dbReference type="Proteomes" id="UP001637990"/>
    </source>
</evidence>
<dbReference type="AlphaFoldDB" id="A0A2S7CGT8"/>
<comment type="caution">
    <text evidence="2">The sequence shown here is derived from an EMBL/GenBank/DDBJ whole genome shotgun (WGS) entry which is preliminary data.</text>
</comment>
<dbReference type="OrthoDB" id="8795416at2"/>
<proteinExistence type="predicted"/>
<reference evidence="2 3" key="1">
    <citation type="submission" date="2016-08" db="EMBL/GenBank/DDBJ databases">
        <authorList>
            <person name="Seilhamer J.J."/>
        </authorList>
    </citation>
    <scope>NUCLEOTIDE SEQUENCE [LARGE SCALE GENOMIC DNA]</scope>
    <source>
        <strain evidence="2 3">CFBP4690</strain>
    </source>
</reference>
<accession>A0A2S7CGT8</accession>
<dbReference type="EMBL" id="MDEC01000027">
    <property type="protein sequence ID" value="PPU60793.1"/>
    <property type="molecule type" value="Genomic_DNA"/>
</dbReference>
<name>A0A2S7CGT8_9XANT</name>
<sequence length="118" mass="13377">MAEFPAYVGIMVGDFGEEPQPSVERTVMERGVPKQRLLNSRDMVELSCTLLFRSKADMAAFDVWYFDVIKKVGYFTMLHPRTGVPIKACIKGGAIGRLQPRNPMFTSATRQTVIEYLR</sequence>
<evidence type="ECO:0000313" key="1">
    <source>
        <dbReference type="EMBL" id="MFO3704423.1"/>
    </source>
</evidence>
<protein>
    <submittedName>
        <fullName evidence="2">Uncharacterized protein</fullName>
    </submittedName>
</protein>
<reference evidence="1 4" key="2">
    <citation type="submission" date="2024-11" db="EMBL/GenBank/DDBJ databases">
        <title>Genome sequencing of Xanthomonas codiaei.</title>
        <authorList>
            <person name="Studholme D.J."/>
        </authorList>
    </citation>
    <scope>NUCLEOTIDE SEQUENCE [LARGE SCALE GENOMIC DNA]</scope>
    <source>
        <strain evidence="1 4">NCPPB 4350</strain>
    </source>
</reference>
<gene>
    <name evidence="1" type="ORF">ACI6Q5_05425</name>
    <name evidence="2" type="ORF">XcodCFBP4690_17075</name>
</gene>
<evidence type="ECO:0000313" key="2">
    <source>
        <dbReference type="EMBL" id="PPU60793.1"/>
    </source>
</evidence>
<evidence type="ECO:0000313" key="3">
    <source>
        <dbReference type="Proteomes" id="UP000237872"/>
    </source>
</evidence>
<dbReference type="Proteomes" id="UP001637990">
    <property type="component" value="Unassembled WGS sequence"/>
</dbReference>
<organism evidence="2 3">
    <name type="scientific">Xanthomonas codiaei</name>
    <dbReference type="NCBI Taxonomy" id="56463"/>
    <lineage>
        <taxon>Bacteria</taxon>
        <taxon>Pseudomonadati</taxon>
        <taxon>Pseudomonadota</taxon>
        <taxon>Gammaproteobacteria</taxon>
        <taxon>Lysobacterales</taxon>
        <taxon>Lysobacteraceae</taxon>
        <taxon>Xanthomonas</taxon>
    </lineage>
</organism>
<dbReference type="Proteomes" id="UP000237872">
    <property type="component" value="Unassembled WGS sequence"/>
</dbReference>
<dbReference type="EMBL" id="JBJGBS010000014">
    <property type="protein sequence ID" value="MFO3704423.1"/>
    <property type="molecule type" value="Genomic_DNA"/>
</dbReference>
<keyword evidence="4" id="KW-1185">Reference proteome</keyword>
<dbReference type="RefSeq" id="WP_104542792.1">
    <property type="nucleotide sequence ID" value="NZ_JBJGBS010000014.1"/>
</dbReference>